<sequence>MDIIIHRIRSFAWDEQGAAASEYAIVVAFVAAAIALAVSEFDLNPIFATISSKILAIVSGA</sequence>
<keyword evidence="1" id="KW-0812">Transmembrane</keyword>
<reference evidence="2 3" key="1">
    <citation type="submission" date="2020-08" db="EMBL/GenBank/DDBJ databases">
        <title>Genomic Encyclopedia of Type Strains, Phase IV (KMG-IV): sequencing the most valuable type-strain genomes for metagenomic binning, comparative biology and taxonomic classification.</title>
        <authorList>
            <person name="Goeker M."/>
        </authorList>
    </citation>
    <scope>NUCLEOTIDE SEQUENCE [LARGE SCALE GENOMIC DNA]</scope>
    <source>
        <strain evidence="2 3">DSM 29781</strain>
    </source>
</reference>
<evidence type="ECO:0000313" key="3">
    <source>
        <dbReference type="Proteomes" id="UP000532440"/>
    </source>
</evidence>
<comment type="caution">
    <text evidence="2">The sequence shown here is derived from an EMBL/GenBank/DDBJ whole genome shotgun (WGS) entry which is preliminary data.</text>
</comment>
<protein>
    <submittedName>
        <fullName evidence="2">Flp pilus assembly pilin Flp</fullName>
    </submittedName>
</protein>
<name>A0A7W8M7R9_9BURK</name>
<gene>
    <name evidence="2" type="ORF">HNQ70_001067</name>
</gene>
<organism evidence="2 3">
    <name type="scientific">Quisquiliibacterium transsilvanicum</name>
    <dbReference type="NCBI Taxonomy" id="1549638"/>
    <lineage>
        <taxon>Bacteria</taxon>
        <taxon>Pseudomonadati</taxon>
        <taxon>Pseudomonadota</taxon>
        <taxon>Betaproteobacteria</taxon>
        <taxon>Burkholderiales</taxon>
        <taxon>Burkholderiaceae</taxon>
        <taxon>Quisquiliibacterium</taxon>
    </lineage>
</organism>
<keyword evidence="1" id="KW-1133">Transmembrane helix</keyword>
<proteinExistence type="predicted"/>
<dbReference type="Proteomes" id="UP000532440">
    <property type="component" value="Unassembled WGS sequence"/>
</dbReference>
<keyword evidence="3" id="KW-1185">Reference proteome</keyword>
<evidence type="ECO:0000313" key="2">
    <source>
        <dbReference type="EMBL" id="MBB5271063.1"/>
    </source>
</evidence>
<evidence type="ECO:0000256" key="1">
    <source>
        <dbReference type="SAM" id="Phobius"/>
    </source>
</evidence>
<dbReference type="EMBL" id="JACHGB010000002">
    <property type="protein sequence ID" value="MBB5271063.1"/>
    <property type="molecule type" value="Genomic_DNA"/>
</dbReference>
<keyword evidence="1" id="KW-0472">Membrane</keyword>
<dbReference type="RefSeq" id="WP_183964995.1">
    <property type="nucleotide sequence ID" value="NZ_BAABEW010000017.1"/>
</dbReference>
<feature type="transmembrane region" description="Helical" evidence="1">
    <location>
        <begin position="20"/>
        <end position="38"/>
    </location>
</feature>
<dbReference type="AlphaFoldDB" id="A0A7W8M7R9"/>
<accession>A0A7W8M7R9</accession>